<protein>
    <submittedName>
        <fullName evidence="5">LacI family DNA-binding transcriptional regulator</fullName>
    </submittedName>
</protein>
<dbReference type="GO" id="GO:0003677">
    <property type="term" value="F:DNA binding"/>
    <property type="evidence" value="ECO:0007669"/>
    <property type="project" value="UniProtKB-KW"/>
</dbReference>
<evidence type="ECO:0000259" key="4">
    <source>
        <dbReference type="PROSITE" id="PS50932"/>
    </source>
</evidence>
<proteinExistence type="predicted"/>
<feature type="domain" description="HTH lacI-type" evidence="4">
    <location>
        <begin position="9"/>
        <end position="64"/>
    </location>
</feature>
<dbReference type="InterPro" id="IPR000843">
    <property type="entry name" value="HTH_LacI"/>
</dbReference>
<comment type="caution">
    <text evidence="5">The sequence shown here is derived from an EMBL/GenBank/DDBJ whole genome shotgun (WGS) entry which is preliminary data.</text>
</comment>
<dbReference type="Gene3D" id="3.40.50.2300">
    <property type="match status" value="2"/>
</dbReference>
<dbReference type="PROSITE" id="PS50932">
    <property type="entry name" value="HTH_LACI_2"/>
    <property type="match status" value="1"/>
</dbReference>
<name>A0ABV5NZ98_9ACTN</name>
<gene>
    <name evidence="5" type="ORF">ACFFR3_39675</name>
</gene>
<dbReference type="InterPro" id="IPR046335">
    <property type="entry name" value="LacI/GalR-like_sensor"/>
</dbReference>
<dbReference type="PANTHER" id="PTHR30146">
    <property type="entry name" value="LACI-RELATED TRANSCRIPTIONAL REPRESSOR"/>
    <property type="match status" value="1"/>
</dbReference>
<dbReference type="InterPro" id="IPR028082">
    <property type="entry name" value="Peripla_BP_I"/>
</dbReference>
<dbReference type="RefSeq" id="WP_379484794.1">
    <property type="nucleotide sequence ID" value="NZ_JBHMCF010000042.1"/>
</dbReference>
<keyword evidence="3" id="KW-0804">Transcription</keyword>
<dbReference type="EMBL" id="JBHMCF010000042">
    <property type="protein sequence ID" value="MFB9475646.1"/>
    <property type="molecule type" value="Genomic_DNA"/>
</dbReference>
<keyword evidence="1" id="KW-0805">Transcription regulation</keyword>
<sequence length="339" mass="34857">MPHAARPTVTLRDVAAAAGVSVATASRVLAGSARKVAPEYAARVLAAAADLRYTADAAARAMRTASNSIALVADDLTTPSMGMVVAAMEREASTAGAFVTVSATMGDAARQAETVRVLRSLRPRALVVTSNRFLAGTSGDRLAEELRSYERDGGRAVIFGDTDLPFDTIGFDNHGCGRLVGAYAAGLGHRRVAILAGSPGLRNLADRTAGCVAGLTAGGVRDILVLPCQVSRDGGYAAARDLVARGLDGRQAVLAVNDTIAIGALSGFRAAGVDVPGEVCVTGVDDIPLARDVTPPLTTVALPLAEAGAQAIRYALTPSDTARHLRMTGHLIPRHSTRS</sequence>
<dbReference type="Gene3D" id="1.10.260.40">
    <property type="entry name" value="lambda repressor-like DNA-binding domains"/>
    <property type="match status" value="1"/>
</dbReference>
<dbReference type="Proteomes" id="UP001589568">
    <property type="component" value="Unassembled WGS sequence"/>
</dbReference>
<accession>A0ABV5NZ98</accession>
<dbReference type="InterPro" id="IPR010982">
    <property type="entry name" value="Lambda_DNA-bd_dom_sf"/>
</dbReference>
<evidence type="ECO:0000313" key="6">
    <source>
        <dbReference type="Proteomes" id="UP001589568"/>
    </source>
</evidence>
<dbReference type="SMART" id="SM00354">
    <property type="entry name" value="HTH_LACI"/>
    <property type="match status" value="1"/>
</dbReference>
<keyword evidence="6" id="KW-1185">Reference proteome</keyword>
<dbReference type="PROSITE" id="PS00356">
    <property type="entry name" value="HTH_LACI_1"/>
    <property type="match status" value="1"/>
</dbReference>
<evidence type="ECO:0000256" key="3">
    <source>
        <dbReference type="ARBA" id="ARBA00023163"/>
    </source>
</evidence>
<reference evidence="5 6" key="1">
    <citation type="submission" date="2024-09" db="EMBL/GenBank/DDBJ databases">
        <authorList>
            <person name="Sun Q."/>
            <person name="Mori K."/>
        </authorList>
    </citation>
    <scope>NUCLEOTIDE SEQUENCE [LARGE SCALE GENOMIC DNA]</scope>
    <source>
        <strain evidence="5 6">JCM 3324</strain>
    </source>
</reference>
<keyword evidence="2 5" id="KW-0238">DNA-binding</keyword>
<organism evidence="5 6">
    <name type="scientific">Nonomuraea salmonea</name>
    <dbReference type="NCBI Taxonomy" id="46181"/>
    <lineage>
        <taxon>Bacteria</taxon>
        <taxon>Bacillati</taxon>
        <taxon>Actinomycetota</taxon>
        <taxon>Actinomycetes</taxon>
        <taxon>Streptosporangiales</taxon>
        <taxon>Streptosporangiaceae</taxon>
        <taxon>Nonomuraea</taxon>
    </lineage>
</organism>
<dbReference type="CDD" id="cd06267">
    <property type="entry name" value="PBP1_LacI_sugar_binding-like"/>
    <property type="match status" value="1"/>
</dbReference>
<evidence type="ECO:0000256" key="1">
    <source>
        <dbReference type="ARBA" id="ARBA00023015"/>
    </source>
</evidence>
<dbReference type="Pfam" id="PF00356">
    <property type="entry name" value="LacI"/>
    <property type="match status" value="1"/>
</dbReference>
<dbReference type="Pfam" id="PF13377">
    <property type="entry name" value="Peripla_BP_3"/>
    <property type="match status" value="1"/>
</dbReference>
<dbReference type="SUPFAM" id="SSF53822">
    <property type="entry name" value="Periplasmic binding protein-like I"/>
    <property type="match status" value="1"/>
</dbReference>
<evidence type="ECO:0000313" key="5">
    <source>
        <dbReference type="EMBL" id="MFB9475646.1"/>
    </source>
</evidence>
<dbReference type="PANTHER" id="PTHR30146:SF153">
    <property type="entry name" value="LACTOSE OPERON REPRESSOR"/>
    <property type="match status" value="1"/>
</dbReference>
<dbReference type="SUPFAM" id="SSF47413">
    <property type="entry name" value="lambda repressor-like DNA-binding domains"/>
    <property type="match status" value="1"/>
</dbReference>
<evidence type="ECO:0000256" key="2">
    <source>
        <dbReference type="ARBA" id="ARBA00023125"/>
    </source>
</evidence>